<dbReference type="CDD" id="cd00761">
    <property type="entry name" value="Glyco_tranf_GTA_type"/>
    <property type="match status" value="1"/>
</dbReference>
<protein>
    <submittedName>
        <fullName evidence="1">Glycosyltransferase family 2 protein</fullName>
    </submittedName>
</protein>
<comment type="caution">
    <text evidence="1">The sequence shown here is derived from an EMBL/GenBank/DDBJ whole genome shotgun (WGS) entry which is preliminary data.</text>
</comment>
<dbReference type="SUPFAM" id="SSF53448">
    <property type="entry name" value="Nucleotide-diphospho-sugar transferases"/>
    <property type="match status" value="1"/>
</dbReference>
<accession>A0A540VR32</accession>
<evidence type="ECO:0000313" key="2">
    <source>
        <dbReference type="Proteomes" id="UP000315400"/>
    </source>
</evidence>
<gene>
    <name evidence="1" type="ORF">FKY71_10230</name>
</gene>
<keyword evidence="1" id="KW-0808">Transferase</keyword>
<evidence type="ECO:0000313" key="1">
    <source>
        <dbReference type="EMBL" id="TQE99126.1"/>
    </source>
</evidence>
<dbReference type="Proteomes" id="UP000315400">
    <property type="component" value="Unassembled WGS sequence"/>
</dbReference>
<dbReference type="GO" id="GO:0016740">
    <property type="term" value="F:transferase activity"/>
    <property type="evidence" value="ECO:0007669"/>
    <property type="project" value="UniProtKB-KW"/>
</dbReference>
<sequence>MMTSAQIAFFRLAASGLLPPSLFGPTVPASTERAARSGRLRIEVVTHCWAYSHFLAYQLSSLVLFPPRDADITVTVFFSPEDRETVQVLDYFDQYQVPGVSWNWQSVSKSALFRRGIGRNRAALETKADWVWFTDCDVMFRQGCFDSLAHALQGRRDTLVYPEREHATDLLGDESPLIQRDATPLQLQDVDPAEFAPRPLSKATGPFQITHGDVCRAVGYCRDIRVLQAPAEKFAKCHEDRVYRWLLQSSGTAVPVQGVYRLRHASKGRYGGRAAERKARMWIRSLQARLK</sequence>
<proteinExistence type="predicted"/>
<reference evidence="1 2" key="1">
    <citation type="submission" date="2019-06" db="EMBL/GenBank/DDBJ databases">
        <title>Metagenome assembled Genome of Spiribacter salinus SL48-SHIP from the microbial mat of Salt Lake 48 (Novosibirsk region, Russia).</title>
        <authorList>
            <person name="Shipova A."/>
            <person name="Rozanov A.S."/>
            <person name="Bryanskaya A.V."/>
            <person name="Peltek S.E."/>
        </authorList>
    </citation>
    <scope>NUCLEOTIDE SEQUENCE [LARGE SCALE GENOMIC DNA]</scope>
    <source>
        <strain evidence="1">SL48-SHIP-2</strain>
    </source>
</reference>
<name>A0A540VR32_9GAMM</name>
<dbReference type="InterPro" id="IPR029044">
    <property type="entry name" value="Nucleotide-diphossugar_trans"/>
</dbReference>
<dbReference type="Gene3D" id="3.90.550.10">
    <property type="entry name" value="Spore Coat Polysaccharide Biosynthesis Protein SpsA, Chain A"/>
    <property type="match status" value="1"/>
</dbReference>
<dbReference type="EMBL" id="VIFK01000090">
    <property type="protein sequence ID" value="TQE99126.1"/>
    <property type="molecule type" value="Genomic_DNA"/>
</dbReference>
<organism evidence="1 2">
    <name type="scientific">Spiribacter salinus</name>
    <dbReference type="NCBI Taxonomy" id="1335746"/>
    <lineage>
        <taxon>Bacteria</taxon>
        <taxon>Pseudomonadati</taxon>
        <taxon>Pseudomonadota</taxon>
        <taxon>Gammaproteobacteria</taxon>
        <taxon>Chromatiales</taxon>
        <taxon>Ectothiorhodospiraceae</taxon>
        <taxon>Spiribacter</taxon>
    </lineage>
</organism>
<dbReference type="AlphaFoldDB" id="A0A540VR32"/>
<dbReference type="STRING" id="1260251.SPISAL_00670"/>